<keyword evidence="18" id="KW-1185">Reference proteome</keyword>
<dbReference type="Proteomes" id="UP000007110">
    <property type="component" value="Unassembled WGS sequence"/>
</dbReference>
<evidence type="ECO:0000256" key="12">
    <source>
        <dbReference type="ARBA" id="ARBA00059167"/>
    </source>
</evidence>
<dbReference type="PANTHER" id="PTHR10632:SF2">
    <property type="entry name" value="SULFIDE:QUINONE OXIDOREDUCTASE, MITOCHONDRIAL"/>
    <property type="match status" value="1"/>
</dbReference>
<protein>
    <recommendedName>
        <fullName evidence="15">Sulfide:quinone oxidoreductase, mitochondrial</fullName>
        <ecNumber evidence="14">1.8.5.8</ecNumber>
    </recommendedName>
    <alternativeName>
        <fullName evidence="16">Sulfide quinone oxidoreductase</fullName>
    </alternativeName>
</protein>
<evidence type="ECO:0000256" key="8">
    <source>
        <dbReference type="ARBA" id="ARBA00023128"/>
    </source>
</evidence>
<comment type="catalytic activity">
    <reaction evidence="9">
        <text>ubiquinone-10 + hydrogen sulfide + sulfite + 2 H(+) = ubiquinol-10 + thiosulfate</text>
        <dbReference type="Rhea" id="RHEA:38359"/>
        <dbReference type="ChEBI" id="CHEBI:15378"/>
        <dbReference type="ChEBI" id="CHEBI:17359"/>
        <dbReference type="ChEBI" id="CHEBI:29919"/>
        <dbReference type="ChEBI" id="CHEBI:33542"/>
        <dbReference type="ChEBI" id="CHEBI:46245"/>
        <dbReference type="ChEBI" id="CHEBI:64183"/>
    </reaction>
    <physiologicalReaction direction="left-to-right" evidence="9">
        <dbReference type="Rhea" id="RHEA:38360"/>
    </physiologicalReaction>
</comment>
<dbReference type="GO" id="GO:0005739">
    <property type="term" value="C:mitochondrion"/>
    <property type="evidence" value="ECO:0007669"/>
    <property type="project" value="UniProtKB-SubCell"/>
</dbReference>
<dbReference type="GO" id="GO:0070224">
    <property type="term" value="F:sulfide:quinone oxidoreductase activity"/>
    <property type="evidence" value="ECO:0007669"/>
    <property type="project" value="UniProtKB-ARBA"/>
</dbReference>
<keyword evidence="6" id="KW-0809">Transit peptide</keyword>
<comment type="function">
    <text evidence="12">Catalyzes the oxidation of hydrogen sulfide with the help of a quinone, such as ubiquinone-10, giving rise to thiosulfate and ultimately to sulfane (molecular sulfur) atoms. Requires an additional electron acceptor; can use sulfite, sulfide or cyanide (in vitro). It is believed the in vivo electron acceptor is glutathione.</text>
</comment>
<dbReference type="EC" id="1.8.5.8" evidence="14"/>
<evidence type="ECO:0000256" key="11">
    <source>
        <dbReference type="ARBA" id="ARBA00052986"/>
    </source>
</evidence>
<evidence type="ECO:0000256" key="15">
    <source>
        <dbReference type="ARBA" id="ARBA00070160"/>
    </source>
</evidence>
<dbReference type="GO" id="GO:0048038">
    <property type="term" value="F:quinone binding"/>
    <property type="evidence" value="ECO:0007669"/>
    <property type="project" value="UniProtKB-KW"/>
</dbReference>
<comment type="subcellular location">
    <subcellularLocation>
        <location evidence="2">Mitochondrion</location>
    </subcellularLocation>
</comment>
<keyword evidence="4" id="KW-0874">Quinone</keyword>
<evidence type="ECO:0000256" key="7">
    <source>
        <dbReference type="ARBA" id="ARBA00023002"/>
    </source>
</evidence>
<evidence type="ECO:0000256" key="13">
    <source>
        <dbReference type="ARBA" id="ARBA00060891"/>
    </source>
</evidence>
<dbReference type="AlphaFoldDB" id="A0A7M7T5T0"/>
<evidence type="ECO:0000256" key="1">
    <source>
        <dbReference type="ARBA" id="ARBA00001974"/>
    </source>
</evidence>
<comment type="similarity">
    <text evidence="13">Belongs to the SQRD family.</text>
</comment>
<keyword evidence="5" id="KW-0274">FAD</keyword>
<dbReference type="GO" id="GO:0106436">
    <property type="term" value="F:glutathione-dependent sulfide quinone oxidoreductase activity"/>
    <property type="evidence" value="ECO:0007669"/>
    <property type="project" value="UniProtKB-EC"/>
</dbReference>
<evidence type="ECO:0000256" key="14">
    <source>
        <dbReference type="ARBA" id="ARBA00066447"/>
    </source>
</evidence>
<keyword evidence="7" id="KW-0560">Oxidoreductase</keyword>
<dbReference type="PANTHER" id="PTHR10632">
    <property type="entry name" value="SULFIDE:QUINONE OXIDOREDUCTASE"/>
    <property type="match status" value="1"/>
</dbReference>
<evidence type="ECO:0000256" key="4">
    <source>
        <dbReference type="ARBA" id="ARBA00022719"/>
    </source>
</evidence>
<dbReference type="CTD" id="58472"/>
<dbReference type="InterPro" id="IPR015904">
    <property type="entry name" value="Sulphide_quinone_reductase"/>
</dbReference>
<evidence type="ECO:0000313" key="18">
    <source>
        <dbReference type="Proteomes" id="UP000007110"/>
    </source>
</evidence>
<dbReference type="RefSeq" id="XP_030856014.1">
    <property type="nucleotide sequence ID" value="XM_031000154.1"/>
</dbReference>
<evidence type="ECO:0000256" key="3">
    <source>
        <dbReference type="ARBA" id="ARBA00022630"/>
    </source>
</evidence>
<evidence type="ECO:0000313" key="17">
    <source>
        <dbReference type="EnsemblMetazoa" id="XP_030856014"/>
    </source>
</evidence>
<dbReference type="FunFam" id="3.50.50.60:FF:000034">
    <property type="entry name" value="sulfide:quinone oxidoreductase, mitochondrial"/>
    <property type="match status" value="1"/>
</dbReference>
<comment type="catalytic activity">
    <reaction evidence="11">
        <text>a quinone + hydrogen sulfide + glutathione + H(+) = S-sulfanylglutathione + a quinol</text>
        <dbReference type="Rhea" id="RHEA:55156"/>
        <dbReference type="ChEBI" id="CHEBI:15378"/>
        <dbReference type="ChEBI" id="CHEBI:24646"/>
        <dbReference type="ChEBI" id="CHEBI:29919"/>
        <dbReference type="ChEBI" id="CHEBI:57925"/>
        <dbReference type="ChEBI" id="CHEBI:58905"/>
        <dbReference type="ChEBI" id="CHEBI:132124"/>
        <dbReference type="EC" id="1.8.5.8"/>
    </reaction>
    <physiologicalReaction direction="left-to-right" evidence="11">
        <dbReference type="Rhea" id="RHEA:55157"/>
    </physiologicalReaction>
</comment>
<comment type="catalytic activity">
    <reaction evidence="10">
        <text>ubiquinone-10 + hydrogen sulfide + glutathione + H(+) = S-sulfanylglutathione + ubiquinol-10</text>
        <dbReference type="Rhea" id="RHEA:62608"/>
        <dbReference type="ChEBI" id="CHEBI:15378"/>
        <dbReference type="ChEBI" id="CHEBI:29919"/>
        <dbReference type="ChEBI" id="CHEBI:46245"/>
        <dbReference type="ChEBI" id="CHEBI:57925"/>
        <dbReference type="ChEBI" id="CHEBI:58905"/>
        <dbReference type="ChEBI" id="CHEBI:64183"/>
    </reaction>
    <physiologicalReaction direction="left-to-right" evidence="10">
        <dbReference type="Rhea" id="RHEA:62609"/>
    </physiologicalReaction>
</comment>
<proteinExistence type="inferred from homology"/>
<dbReference type="GeneID" id="105446119"/>
<evidence type="ECO:0000256" key="6">
    <source>
        <dbReference type="ARBA" id="ARBA00022946"/>
    </source>
</evidence>
<reference evidence="18" key="1">
    <citation type="submission" date="2015-02" db="EMBL/GenBank/DDBJ databases">
        <title>Genome sequencing for Strongylocentrotus purpuratus.</title>
        <authorList>
            <person name="Murali S."/>
            <person name="Liu Y."/>
            <person name="Vee V."/>
            <person name="English A."/>
            <person name="Wang M."/>
            <person name="Skinner E."/>
            <person name="Han Y."/>
            <person name="Muzny D.M."/>
            <person name="Worley K.C."/>
            <person name="Gibbs R.A."/>
        </authorList>
    </citation>
    <scope>NUCLEOTIDE SEQUENCE</scope>
</reference>
<evidence type="ECO:0000256" key="10">
    <source>
        <dbReference type="ARBA" id="ARBA00052810"/>
    </source>
</evidence>
<reference evidence="17" key="2">
    <citation type="submission" date="2021-01" db="UniProtKB">
        <authorList>
            <consortium name="EnsemblMetazoa"/>
        </authorList>
    </citation>
    <scope>IDENTIFICATION</scope>
</reference>
<accession>A0A7M7T5T0</accession>
<name>A0A7M7T5T0_STRPU</name>
<dbReference type="EnsemblMetazoa" id="XM_031000154">
    <property type="protein sequence ID" value="XP_030856014"/>
    <property type="gene ID" value="LOC105446119"/>
</dbReference>
<evidence type="ECO:0000256" key="2">
    <source>
        <dbReference type="ARBA" id="ARBA00004173"/>
    </source>
</evidence>
<keyword evidence="3" id="KW-0285">Flavoprotein</keyword>
<evidence type="ECO:0000256" key="9">
    <source>
        <dbReference type="ARBA" id="ARBA00051038"/>
    </source>
</evidence>
<comment type="cofactor">
    <cofactor evidence="1">
        <name>FAD</name>
        <dbReference type="ChEBI" id="CHEBI:57692"/>
    </cofactor>
</comment>
<organism evidence="17 18">
    <name type="scientific">Strongylocentrotus purpuratus</name>
    <name type="common">Purple sea urchin</name>
    <dbReference type="NCBI Taxonomy" id="7668"/>
    <lineage>
        <taxon>Eukaryota</taxon>
        <taxon>Metazoa</taxon>
        <taxon>Echinodermata</taxon>
        <taxon>Eleutherozoa</taxon>
        <taxon>Echinozoa</taxon>
        <taxon>Echinoidea</taxon>
        <taxon>Euechinoidea</taxon>
        <taxon>Echinacea</taxon>
        <taxon>Camarodonta</taxon>
        <taxon>Echinidea</taxon>
        <taxon>Strongylocentrotidae</taxon>
        <taxon>Strongylocentrotus</taxon>
    </lineage>
</organism>
<evidence type="ECO:0000256" key="5">
    <source>
        <dbReference type="ARBA" id="ARBA00022827"/>
    </source>
</evidence>
<dbReference type="GO" id="GO:0006790">
    <property type="term" value="P:sulfur compound metabolic process"/>
    <property type="evidence" value="ECO:0007669"/>
    <property type="project" value="UniProtKB-ARBA"/>
</dbReference>
<dbReference type="InterPro" id="IPR036188">
    <property type="entry name" value="FAD/NAD-bd_sf"/>
</dbReference>
<sequence>MALCMKGILTSVSVIGRQIRTLNSTSSLKTKIWYSTAAKPAPQTSESPGPGPVAKKSYKFVIVGGGTGGLAAASFLSRKFGQGHVAVVEPAELKGLTEALAEDPMVCCNYSYDTVDKTYKALQNFKCGNAIFTFPNTPVKCAGAPQKVMYLTEDYFRKNGKRDQAEVMYITPQAVIFGPPKYAASLRKICEERDIKVHYKHTLVEIRHEKREADFQIEDGEILTFPYEMIHVPPPMGPPDVLKASPLVDETGFLTVNKTTCQHIKYPNIFGLGDCTDIPTSKTAAAVAAQTGTLKKTISSVMHGHKPQATVSELFLIYLLPIDMKIFSPFIYMHRKVRNDDALH</sequence>
<evidence type="ECO:0000256" key="16">
    <source>
        <dbReference type="ARBA" id="ARBA00082958"/>
    </source>
</evidence>
<dbReference type="SUPFAM" id="SSF51905">
    <property type="entry name" value="FAD/NAD(P)-binding domain"/>
    <property type="match status" value="1"/>
</dbReference>
<keyword evidence="8" id="KW-0496">Mitochondrion</keyword>
<dbReference type="Gene3D" id="3.50.50.100">
    <property type="match status" value="2"/>
</dbReference>